<feature type="compositionally biased region" description="Low complexity" evidence="1">
    <location>
        <begin position="299"/>
        <end position="309"/>
    </location>
</feature>
<reference evidence="2 3" key="1">
    <citation type="journal article" date="2015" name="BMC Genomics">
        <title>Gene expression during zombie ant biting behavior reflects the complexity underlying fungal parasitic behavioral manipulation.</title>
        <authorList>
            <person name="de Bekker C."/>
            <person name="Ohm R.A."/>
            <person name="Loreto R.G."/>
            <person name="Sebastian A."/>
            <person name="Albert I."/>
            <person name="Merrow M."/>
            <person name="Brachmann A."/>
            <person name="Hughes D.P."/>
        </authorList>
    </citation>
    <scope>NUCLEOTIDE SEQUENCE [LARGE SCALE GENOMIC DNA]</scope>
    <source>
        <strain evidence="2 3">SC16a</strain>
    </source>
</reference>
<comment type="caution">
    <text evidence="2">The sequence shown here is derived from an EMBL/GenBank/DDBJ whole genome shotgun (WGS) entry which is preliminary data.</text>
</comment>
<feature type="compositionally biased region" description="Gly residues" evidence="1">
    <location>
        <begin position="93"/>
        <end position="111"/>
    </location>
</feature>
<gene>
    <name evidence="2" type="ORF">XA68_14247</name>
</gene>
<accession>A0A2A9PAV0</accession>
<dbReference type="AlphaFoldDB" id="A0A2A9PAV0"/>
<name>A0A2A9PAV0_OPHUN</name>
<dbReference type="STRING" id="268505.A0A2A9PAV0"/>
<dbReference type="EMBL" id="LAZP02000337">
    <property type="protein sequence ID" value="PFH58023.1"/>
    <property type="molecule type" value="Genomic_DNA"/>
</dbReference>
<proteinExistence type="predicted"/>
<dbReference type="Proteomes" id="UP000037136">
    <property type="component" value="Unassembled WGS sequence"/>
</dbReference>
<evidence type="ECO:0000313" key="2">
    <source>
        <dbReference type="EMBL" id="PFH58023.1"/>
    </source>
</evidence>
<protein>
    <submittedName>
        <fullName evidence="2">Uncharacterized protein</fullName>
    </submittedName>
</protein>
<dbReference type="OrthoDB" id="5394557at2759"/>
<sequence length="350" mass="34918">MPALSLLPLRHWGLQASCRAQVSSQEVAQVKPSAFTYDVNASRIVQARTSSAPSPICLPMTGLHDGLGLGETQMSSGRRVGEGSRGSATGAEAEGGGGAGVGGGTGGGGGSPTSAYSNKQYYAATGWANTGNGTGTGTGAGAGGAGGGVYGEDVTVDYAICSPSFATVTDEASPYRLASHAATTTAARASGLMYLDAETTYGYGTVRPPTVADTGCLPYHHHQSLAGAVTRPDRLPGTTGRTGATTPYRTTDYRRSGDAPSGLNGGGYHGYASAAHLAFGGPETAGYALSEAAFGGPGAMTASTAATSAEGDHHHGQSFLFRPHDGCGTLAGEANKGPGDEAKTSARMRS</sequence>
<feature type="region of interest" description="Disordered" evidence="1">
    <location>
        <begin position="70"/>
        <end position="111"/>
    </location>
</feature>
<feature type="compositionally biased region" description="Low complexity" evidence="1">
    <location>
        <begin position="236"/>
        <end position="250"/>
    </location>
</feature>
<feature type="region of interest" description="Disordered" evidence="1">
    <location>
        <begin position="299"/>
        <end position="350"/>
    </location>
</feature>
<organism evidence="2 3">
    <name type="scientific">Ophiocordyceps unilateralis</name>
    <name type="common">Zombie-ant fungus</name>
    <name type="synonym">Torrubia unilateralis</name>
    <dbReference type="NCBI Taxonomy" id="268505"/>
    <lineage>
        <taxon>Eukaryota</taxon>
        <taxon>Fungi</taxon>
        <taxon>Dikarya</taxon>
        <taxon>Ascomycota</taxon>
        <taxon>Pezizomycotina</taxon>
        <taxon>Sordariomycetes</taxon>
        <taxon>Hypocreomycetidae</taxon>
        <taxon>Hypocreales</taxon>
        <taxon>Ophiocordycipitaceae</taxon>
        <taxon>Ophiocordyceps</taxon>
    </lineage>
</organism>
<evidence type="ECO:0000256" key="1">
    <source>
        <dbReference type="SAM" id="MobiDB-lite"/>
    </source>
</evidence>
<keyword evidence="3" id="KW-1185">Reference proteome</keyword>
<evidence type="ECO:0000313" key="3">
    <source>
        <dbReference type="Proteomes" id="UP000037136"/>
    </source>
</evidence>
<reference evidence="2 3" key="2">
    <citation type="journal article" date="2017" name="Sci. Rep.">
        <title>Ant-infecting Ophiocordyceps genomes reveal a high diversity of potential behavioral manipulation genes and a possible major role for enterotoxins.</title>
        <authorList>
            <person name="de Bekker C."/>
            <person name="Ohm R.A."/>
            <person name="Evans H.C."/>
            <person name="Brachmann A."/>
            <person name="Hughes D.P."/>
        </authorList>
    </citation>
    <scope>NUCLEOTIDE SEQUENCE [LARGE SCALE GENOMIC DNA]</scope>
    <source>
        <strain evidence="2 3">SC16a</strain>
    </source>
</reference>
<feature type="region of interest" description="Disordered" evidence="1">
    <location>
        <begin position="230"/>
        <end position="261"/>
    </location>
</feature>